<comment type="caution">
    <text evidence="1">The sequence shown here is derived from an EMBL/GenBank/DDBJ whole genome shotgun (WGS) entry which is preliminary data.</text>
</comment>
<sequence length="168" mass="19284">MTKEDREALEKCHQRYLNNEYNPEALHLFAKNAQVDAHNEKMLEKICTNIRTFYEVNNNNIQVKPNENKQSKKNNKPLPNGVTGRLVDFVENNNKEISHIIIKCDSSKVGRLHRASCPHCHGKDTVCVIRESNTADRSDFDLQSKKGAKQFPLRLSWAMTIHKAQGIT</sequence>
<dbReference type="PANTHER" id="PTHR47642:SF5">
    <property type="entry name" value="ATP-DEPENDENT DNA HELICASE"/>
    <property type="match status" value="1"/>
</dbReference>
<dbReference type="InterPro" id="IPR051055">
    <property type="entry name" value="PIF1_helicase"/>
</dbReference>
<accession>A0A820NX09</accession>
<dbReference type="AlphaFoldDB" id="A0A820NX09"/>
<evidence type="ECO:0000313" key="2">
    <source>
        <dbReference type="Proteomes" id="UP000663868"/>
    </source>
</evidence>
<dbReference type="PANTHER" id="PTHR47642">
    <property type="entry name" value="ATP-DEPENDENT DNA HELICASE"/>
    <property type="match status" value="1"/>
</dbReference>
<reference evidence="1" key="1">
    <citation type="submission" date="2021-02" db="EMBL/GenBank/DDBJ databases">
        <authorList>
            <person name="Nowell W R."/>
        </authorList>
    </citation>
    <scope>NUCLEOTIDE SEQUENCE</scope>
</reference>
<protein>
    <submittedName>
        <fullName evidence="1">Uncharacterized protein</fullName>
    </submittedName>
</protein>
<evidence type="ECO:0000313" key="1">
    <source>
        <dbReference type="EMBL" id="CAF4395081.1"/>
    </source>
</evidence>
<dbReference type="SUPFAM" id="SSF52540">
    <property type="entry name" value="P-loop containing nucleoside triphosphate hydrolases"/>
    <property type="match status" value="1"/>
</dbReference>
<feature type="non-terminal residue" evidence="1">
    <location>
        <position position="1"/>
    </location>
</feature>
<gene>
    <name evidence="1" type="ORF">KXQ929_LOCUS50691</name>
</gene>
<organism evidence="1 2">
    <name type="scientific">Adineta steineri</name>
    <dbReference type="NCBI Taxonomy" id="433720"/>
    <lineage>
        <taxon>Eukaryota</taxon>
        <taxon>Metazoa</taxon>
        <taxon>Spiralia</taxon>
        <taxon>Gnathifera</taxon>
        <taxon>Rotifera</taxon>
        <taxon>Eurotatoria</taxon>
        <taxon>Bdelloidea</taxon>
        <taxon>Adinetida</taxon>
        <taxon>Adinetidae</taxon>
        <taxon>Adineta</taxon>
    </lineage>
</organism>
<dbReference type="EMBL" id="CAJOBB010023717">
    <property type="protein sequence ID" value="CAF4395081.1"/>
    <property type="molecule type" value="Genomic_DNA"/>
</dbReference>
<name>A0A820NX09_9BILA</name>
<dbReference type="InterPro" id="IPR027417">
    <property type="entry name" value="P-loop_NTPase"/>
</dbReference>
<proteinExistence type="predicted"/>
<dbReference type="Proteomes" id="UP000663868">
    <property type="component" value="Unassembled WGS sequence"/>
</dbReference>